<reference evidence="2 3" key="1">
    <citation type="journal article" date="2024" name="Front Chem Biol">
        <title>Unveiling the potential of Daldinia eschscholtzii MFLUCC 19-0629 through bioactivity and bioinformatics studies for enhanced sustainable agriculture production.</title>
        <authorList>
            <person name="Brooks S."/>
            <person name="Weaver J.A."/>
            <person name="Klomchit A."/>
            <person name="Alharthi S.A."/>
            <person name="Onlamun T."/>
            <person name="Nurani R."/>
            <person name="Vong T.K."/>
            <person name="Alberti F."/>
            <person name="Greco C."/>
        </authorList>
    </citation>
    <scope>NUCLEOTIDE SEQUENCE [LARGE SCALE GENOMIC DNA]</scope>
    <source>
        <strain evidence="2">MFLUCC 19-0629</strain>
    </source>
</reference>
<dbReference type="Proteomes" id="UP001369815">
    <property type="component" value="Unassembled WGS sequence"/>
</dbReference>
<dbReference type="CDD" id="cd01823">
    <property type="entry name" value="SEST_like"/>
    <property type="match status" value="1"/>
</dbReference>
<keyword evidence="3" id="KW-1185">Reference proteome</keyword>
<dbReference type="Gene3D" id="3.40.50.1110">
    <property type="entry name" value="SGNH hydrolase"/>
    <property type="match status" value="1"/>
</dbReference>
<feature type="domain" description="SGNH hydrolase-type esterase" evidence="1">
    <location>
        <begin position="8"/>
        <end position="251"/>
    </location>
</feature>
<dbReference type="EMBL" id="JBANMG010000010">
    <property type="protein sequence ID" value="KAK6948216.1"/>
    <property type="molecule type" value="Genomic_DNA"/>
</dbReference>
<accession>A0AAX6M725</accession>
<proteinExistence type="predicted"/>
<comment type="caution">
    <text evidence="2">The sequence shown here is derived from an EMBL/GenBank/DDBJ whole genome shotgun (WGS) entry which is preliminary data.</text>
</comment>
<dbReference type="InterPro" id="IPR037460">
    <property type="entry name" value="SEST-like"/>
</dbReference>
<dbReference type="SUPFAM" id="SSF52266">
    <property type="entry name" value="SGNH hydrolase"/>
    <property type="match status" value="1"/>
</dbReference>
<dbReference type="GO" id="GO:0006629">
    <property type="term" value="P:lipid metabolic process"/>
    <property type="evidence" value="ECO:0007669"/>
    <property type="project" value="TreeGrafter"/>
</dbReference>
<dbReference type="InterPro" id="IPR036514">
    <property type="entry name" value="SGNH_hydro_sf"/>
</dbReference>
<sequence>MSLHIASLGSSFAAGPSIPPCVDEAAGRSGANFACLLAKRAGAKVTDLAVSGAQLPNITTEPQDRGGRVFPPQIEGLPADADVVLVLGGGNDIGYIGGLFEDTLNASWLGAFVWRVRGAVGAPMPSTTDVLDTEQLASRYGGVLDAIHEKAPKAKVLVVEYLTMLGTHTRPGTDVPFGENRAAHHRAVCAKLLRATAKAVEGREAWAEVVPIGAASEDHDIGAPEPWVSGFTWKLFYSGGAYHPCAEGMKAVADILYKRLVDLGIVEDGEL</sequence>
<evidence type="ECO:0000313" key="3">
    <source>
        <dbReference type="Proteomes" id="UP001369815"/>
    </source>
</evidence>
<organism evidence="2 3">
    <name type="scientific">Daldinia eschscholtzii</name>
    <dbReference type="NCBI Taxonomy" id="292717"/>
    <lineage>
        <taxon>Eukaryota</taxon>
        <taxon>Fungi</taxon>
        <taxon>Dikarya</taxon>
        <taxon>Ascomycota</taxon>
        <taxon>Pezizomycotina</taxon>
        <taxon>Sordariomycetes</taxon>
        <taxon>Xylariomycetidae</taxon>
        <taxon>Xylariales</taxon>
        <taxon>Hypoxylaceae</taxon>
        <taxon>Daldinia</taxon>
    </lineage>
</organism>
<evidence type="ECO:0000259" key="1">
    <source>
        <dbReference type="Pfam" id="PF13472"/>
    </source>
</evidence>
<name>A0AAX6M725_9PEZI</name>
<dbReference type="GO" id="GO:0016788">
    <property type="term" value="F:hydrolase activity, acting on ester bonds"/>
    <property type="evidence" value="ECO:0007669"/>
    <property type="project" value="InterPro"/>
</dbReference>
<dbReference type="AlphaFoldDB" id="A0AAX6M725"/>
<dbReference type="Pfam" id="PF13472">
    <property type="entry name" value="Lipase_GDSL_2"/>
    <property type="match status" value="1"/>
</dbReference>
<dbReference type="InterPro" id="IPR013830">
    <property type="entry name" value="SGNH_hydro"/>
</dbReference>
<gene>
    <name evidence="2" type="ORF">Daesc_009980</name>
</gene>
<evidence type="ECO:0000313" key="2">
    <source>
        <dbReference type="EMBL" id="KAK6948216.1"/>
    </source>
</evidence>
<dbReference type="PANTHER" id="PTHR37981">
    <property type="entry name" value="LIPASE 2"/>
    <property type="match status" value="1"/>
</dbReference>
<protein>
    <recommendedName>
        <fullName evidence="1">SGNH hydrolase-type esterase domain-containing protein</fullName>
    </recommendedName>
</protein>
<dbReference type="PANTHER" id="PTHR37981:SF1">
    <property type="entry name" value="SGNH HYDROLASE-TYPE ESTERASE DOMAIN-CONTAINING PROTEIN"/>
    <property type="match status" value="1"/>
</dbReference>